<feature type="domain" description="HTH tetR-type" evidence="5">
    <location>
        <begin position="6"/>
        <end position="66"/>
    </location>
</feature>
<keyword evidence="3" id="KW-0804">Transcription</keyword>
<dbReference type="SUPFAM" id="SSF46689">
    <property type="entry name" value="Homeodomain-like"/>
    <property type="match status" value="1"/>
</dbReference>
<evidence type="ECO:0000313" key="6">
    <source>
        <dbReference type="EMBL" id="MFC0410002.1"/>
    </source>
</evidence>
<dbReference type="SUPFAM" id="SSF48498">
    <property type="entry name" value="Tetracyclin repressor-like, C-terminal domain"/>
    <property type="match status" value="1"/>
</dbReference>
<reference evidence="6 7" key="1">
    <citation type="submission" date="2024-09" db="EMBL/GenBank/DDBJ databases">
        <authorList>
            <person name="Sun Q."/>
            <person name="Mori K."/>
        </authorList>
    </citation>
    <scope>NUCLEOTIDE SEQUENCE [LARGE SCALE GENOMIC DNA]</scope>
    <source>
        <strain evidence="6 7">TBRC 5777</strain>
    </source>
</reference>
<evidence type="ECO:0000259" key="5">
    <source>
        <dbReference type="PROSITE" id="PS50977"/>
    </source>
</evidence>
<dbReference type="PROSITE" id="PS50977">
    <property type="entry name" value="HTH_TETR_2"/>
    <property type="match status" value="1"/>
</dbReference>
<comment type="caution">
    <text evidence="6">The sequence shown here is derived from an EMBL/GenBank/DDBJ whole genome shotgun (WGS) entry which is preliminary data.</text>
</comment>
<dbReference type="PANTHER" id="PTHR47506">
    <property type="entry name" value="TRANSCRIPTIONAL REGULATORY PROTEIN"/>
    <property type="match status" value="1"/>
</dbReference>
<dbReference type="PANTHER" id="PTHR47506:SF1">
    <property type="entry name" value="HTH-TYPE TRANSCRIPTIONAL REGULATOR YJDC"/>
    <property type="match status" value="1"/>
</dbReference>
<dbReference type="Gene3D" id="1.10.10.60">
    <property type="entry name" value="Homeodomain-like"/>
    <property type="match status" value="1"/>
</dbReference>
<dbReference type="Pfam" id="PF16925">
    <property type="entry name" value="TetR_C_13"/>
    <property type="match status" value="1"/>
</dbReference>
<feature type="DNA-binding region" description="H-T-H motif" evidence="4">
    <location>
        <begin position="29"/>
        <end position="48"/>
    </location>
</feature>
<evidence type="ECO:0000256" key="3">
    <source>
        <dbReference type="ARBA" id="ARBA00023163"/>
    </source>
</evidence>
<keyword evidence="2 4" id="KW-0238">DNA-binding</keyword>
<evidence type="ECO:0000313" key="7">
    <source>
        <dbReference type="Proteomes" id="UP001589865"/>
    </source>
</evidence>
<accession>A0ABV6JWB3</accession>
<evidence type="ECO:0000256" key="1">
    <source>
        <dbReference type="ARBA" id="ARBA00023015"/>
    </source>
</evidence>
<dbReference type="PRINTS" id="PR00455">
    <property type="entry name" value="HTHTETR"/>
</dbReference>
<dbReference type="Pfam" id="PF00440">
    <property type="entry name" value="TetR_N"/>
    <property type="match status" value="1"/>
</dbReference>
<evidence type="ECO:0000256" key="4">
    <source>
        <dbReference type="PROSITE-ProRule" id="PRU00335"/>
    </source>
</evidence>
<gene>
    <name evidence="6" type="ORF">ACFFGY_17245</name>
</gene>
<evidence type="ECO:0000256" key="2">
    <source>
        <dbReference type="ARBA" id="ARBA00023125"/>
    </source>
</evidence>
<dbReference type="RefSeq" id="WP_377045749.1">
    <property type="nucleotide sequence ID" value="NZ_JBHLUN010000012.1"/>
</dbReference>
<organism evidence="6 7">
    <name type="scientific">Roseomonas elaeocarpi</name>
    <dbReference type="NCBI Taxonomy" id="907779"/>
    <lineage>
        <taxon>Bacteria</taxon>
        <taxon>Pseudomonadati</taxon>
        <taxon>Pseudomonadota</taxon>
        <taxon>Alphaproteobacteria</taxon>
        <taxon>Acetobacterales</taxon>
        <taxon>Roseomonadaceae</taxon>
        <taxon>Roseomonas</taxon>
    </lineage>
</organism>
<dbReference type="Gene3D" id="1.10.357.10">
    <property type="entry name" value="Tetracycline Repressor, domain 2"/>
    <property type="match status" value="1"/>
</dbReference>
<name>A0ABV6JWB3_9PROT</name>
<protein>
    <submittedName>
        <fullName evidence="6">TetR/AcrR family transcriptional regulator</fullName>
    </submittedName>
</protein>
<keyword evidence="1" id="KW-0805">Transcription regulation</keyword>
<proteinExistence type="predicted"/>
<dbReference type="InterPro" id="IPR009057">
    <property type="entry name" value="Homeodomain-like_sf"/>
</dbReference>
<dbReference type="Proteomes" id="UP001589865">
    <property type="component" value="Unassembled WGS sequence"/>
</dbReference>
<keyword evidence="7" id="KW-1185">Reference proteome</keyword>
<dbReference type="InterPro" id="IPR036271">
    <property type="entry name" value="Tet_transcr_reg_TetR-rel_C_sf"/>
</dbReference>
<dbReference type="EMBL" id="JBHLUN010000012">
    <property type="protein sequence ID" value="MFC0410002.1"/>
    <property type="molecule type" value="Genomic_DNA"/>
</dbReference>
<sequence length="193" mass="20952">MGRHREFDTDQALGRALQVFWQKGYEGASLSDLTEAMGITRPSLYAAYGNKEELFRKALDRYERSYFQFFECALSAPTVRTVVERLLLGFVEAATQESCPAGCLGVNSVTACGDEAQAVRAEVVERRRRSEARLAERLHAARDAGDLPPDRDPEALARYVMTVALGIAVQAGAGAGRDALRQVAADAVATLPG</sequence>
<dbReference type="InterPro" id="IPR011075">
    <property type="entry name" value="TetR_C"/>
</dbReference>
<dbReference type="InterPro" id="IPR001647">
    <property type="entry name" value="HTH_TetR"/>
</dbReference>